<dbReference type="InterPro" id="IPR050270">
    <property type="entry name" value="DegV_domain_contain"/>
</dbReference>
<gene>
    <name evidence="2" type="ORF">IO99_12615</name>
</gene>
<dbReference type="Gene3D" id="3.40.50.10170">
    <property type="match status" value="1"/>
</dbReference>
<reference evidence="2 3" key="1">
    <citation type="submission" date="2014-07" db="EMBL/GenBank/DDBJ databases">
        <title>Draft genome of Clostridium sulfidigenes 113A isolated from sediments associated with methane hydrate from Krishna Godavari basin.</title>
        <authorList>
            <person name="Honkalas V.S."/>
            <person name="Dabir A.P."/>
            <person name="Arora P."/>
            <person name="Dhakephalkar P.K."/>
        </authorList>
    </citation>
    <scope>NUCLEOTIDE SEQUENCE [LARGE SCALE GENOMIC DNA]</scope>
    <source>
        <strain evidence="2 3">113A</strain>
    </source>
</reference>
<dbReference type="InterPro" id="IPR003797">
    <property type="entry name" value="DegV"/>
</dbReference>
<evidence type="ECO:0000313" key="2">
    <source>
        <dbReference type="EMBL" id="KEZ85748.1"/>
    </source>
</evidence>
<dbReference type="AlphaFoldDB" id="A0A084J9W4"/>
<evidence type="ECO:0000313" key="3">
    <source>
        <dbReference type="Proteomes" id="UP000028542"/>
    </source>
</evidence>
<dbReference type="PROSITE" id="PS51482">
    <property type="entry name" value="DEGV"/>
    <property type="match status" value="1"/>
</dbReference>
<evidence type="ECO:0000256" key="1">
    <source>
        <dbReference type="ARBA" id="ARBA00023121"/>
    </source>
</evidence>
<dbReference type="SUPFAM" id="SSF82549">
    <property type="entry name" value="DAK1/DegV-like"/>
    <property type="match status" value="1"/>
</dbReference>
<accession>A0A084J9W4</accession>
<dbReference type="RefSeq" id="WP_035133782.1">
    <property type="nucleotide sequence ID" value="NZ_JPMD01000030.1"/>
</dbReference>
<dbReference type="GO" id="GO:0008289">
    <property type="term" value="F:lipid binding"/>
    <property type="evidence" value="ECO:0007669"/>
    <property type="project" value="UniProtKB-KW"/>
</dbReference>
<evidence type="ECO:0008006" key="4">
    <source>
        <dbReference type="Google" id="ProtNLM"/>
    </source>
</evidence>
<dbReference type="Proteomes" id="UP000028542">
    <property type="component" value="Unassembled WGS sequence"/>
</dbReference>
<dbReference type="eggNOG" id="COG1307">
    <property type="taxonomic scope" value="Bacteria"/>
</dbReference>
<dbReference type="PANTHER" id="PTHR33434:SF2">
    <property type="entry name" value="FATTY ACID-BINDING PROTEIN TM_1468"/>
    <property type="match status" value="1"/>
</dbReference>
<dbReference type="InterPro" id="IPR043168">
    <property type="entry name" value="DegV_C"/>
</dbReference>
<comment type="caution">
    <text evidence="2">The sequence shown here is derived from an EMBL/GenBank/DDBJ whole genome shotgun (WGS) entry which is preliminary data.</text>
</comment>
<dbReference type="NCBIfam" id="TIGR00762">
    <property type="entry name" value="DegV"/>
    <property type="match status" value="1"/>
</dbReference>
<name>A0A084J9W4_9CLOT</name>
<dbReference type="EMBL" id="JPMD01000030">
    <property type="protein sequence ID" value="KEZ85748.1"/>
    <property type="molecule type" value="Genomic_DNA"/>
</dbReference>
<proteinExistence type="predicted"/>
<dbReference type="Pfam" id="PF02645">
    <property type="entry name" value="DegV"/>
    <property type="match status" value="1"/>
</dbReference>
<sequence length="284" mass="31257">MKNNITIVCDSSVDLTAEFMRERNIEFLSLLVDLNGHVYKDKVDLSNNEFYEAIKHKETTVKTSQVTPYEFQEFFKKELECGNKVICLTCSSKLSGTNSSANIAKMHLEEGSENIFVVDTLVASGGFGYLVTVVADMRDKGYTVDKILDEINDLVGRLETLIVMETVDMLKRGGRISTGKAIVSHVLGIKPIITVKDGALESCGKARGRNKALKHVIDIMNTRELDPQYDIVVSHANDLEAANQTVKLIEAELGINKILINEIGTAVGTHSGAGAIAIFYIKKK</sequence>
<dbReference type="PANTHER" id="PTHR33434">
    <property type="entry name" value="DEGV DOMAIN-CONTAINING PROTEIN DR_1986-RELATED"/>
    <property type="match status" value="1"/>
</dbReference>
<keyword evidence="1" id="KW-0446">Lipid-binding</keyword>
<organism evidence="2 3">
    <name type="scientific">Clostridium sulfidigenes</name>
    <dbReference type="NCBI Taxonomy" id="318464"/>
    <lineage>
        <taxon>Bacteria</taxon>
        <taxon>Bacillati</taxon>
        <taxon>Bacillota</taxon>
        <taxon>Clostridia</taxon>
        <taxon>Eubacteriales</taxon>
        <taxon>Clostridiaceae</taxon>
        <taxon>Clostridium</taxon>
    </lineage>
</organism>
<keyword evidence="3" id="KW-1185">Reference proteome</keyword>
<dbReference type="Gene3D" id="3.30.1180.10">
    <property type="match status" value="1"/>
</dbReference>
<dbReference type="STRING" id="318464.IO99_12615"/>
<protein>
    <recommendedName>
        <fullName evidence="4">DegV domain-containing protein</fullName>
    </recommendedName>
</protein>